<dbReference type="PANTHER" id="PTHR43418">
    <property type="entry name" value="MULTIFUNCTIONAL TRYPTOPHAN BIOSYNTHESIS PROTEIN-RELATED"/>
    <property type="match status" value="1"/>
</dbReference>
<dbReference type="FunFam" id="3.40.50.880:FF:000003">
    <property type="entry name" value="Anthranilate synthase component II"/>
    <property type="match status" value="1"/>
</dbReference>
<sequence length="194" mass="21301">MILIIDNYDSFTYNLYQLVGTLNPDTRVIRNDAMSAEEIASLSPEAIILSPGPGRPEDAGICMDVVKELGSRFSILGVCLGHQVICTAYGAMVSYAKELMHGKQSITTLDQSCPLFRGCPTAIPVARYHSLAVLEETLPDCLQVISRTEDGEVMAVRHSESLVFGLQFHPESIMTPDGILILKNFLELAKEIKQ</sequence>
<dbReference type="InterPro" id="IPR050472">
    <property type="entry name" value="Anth_synth/Amidotransfase"/>
</dbReference>
<dbReference type="PROSITE" id="PS51273">
    <property type="entry name" value="GATASE_TYPE_1"/>
    <property type="match status" value="1"/>
</dbReference>
<dbReference type="PRINTS" id="PR00099">
    <property type="entry name" value="CPSGATASE"/>
</dbReference>
<dbReference type="AlphaFoldDB" id="A0A366IBP4"/>
<gene>
    <name evidence="3" type="ORF">DES36_10568</name>
</gene>
<dbReference type="EMBL" id="QNRX01000005">
    <property type="protein sequence ID" value="RBP66689.1"/>
    <property type="molecule type" value="Genomic_DNA"/>
</dbReference>
<organism evidence="3 4">
    <name type="scientific">Alkalibaculum bacchi</name>
    <dbReference type="NCBI Taxonomy" id="645887"/>
    <lineage>
        <taxon>Bacteria</taxon>
        <taxon>Bacillati</taxon>
        <taxon>Bacillota</taxon>
        <taxon>Clostridia</taxon>
        <taxon>Eubacteriales</taxon>
        <taxon>Eubacteriaceae</taxon>
        <taxon>Alkalibaculum</taxon>
    </lineage>
</organism>
<dbReference type="PRINTS" id="PR00096">
    <property type="entry name" value="GATASE"/>
</dbReference>
<dbReference type="InterPro" id="IPR006221">
    <property type="entry name" value="TrpG/PapA_dom"/>
</dbReference>
<dbReference type="Proteomes" id="UP000253490">
    <property type="component" value="Unassembled WGS sequence"/>
</dbReference>
<keyword evidence="4" id="KW-1185">Reference proteome</keyword>
<evidence type="ECO:0000256" key="1">
    <source>
        <dbReference type="ARBA" id="ARBA00022962"/>
    </source>
</evidence>
<evidence type="ECO:0000259" key="2">
    <source>
        <dbReference type="Pfam" id="PF00117"/>
    </source>
</evidence>
<keyword evidence="1" id="KW-0315">Glutamine amidotransferase</keyword>
<dbReference type="InterPro" id="IPR017926">
    <property type="entry name" value="GATASE"/>
</dbReference>
<dbReference type="RefSeq" id="WP_113920121.1">
    <property type="nucleotide sequence ID" value="NZ_QNRX01000005.1"/>
</dbReference>
<dbReference type="GO" id="GO:0000162">
    <property type="term" value="P:L-tryptophan biosynthetic process"/>
    <property type="evidence" value="ECO:0007669"/>
    <property type="project" value="TreeGrafter"/>
</dbReference>
<evidence type="ECO:0000313" key="4">
    <source>
        <dbReference type="Proteomes" id="UP000253490"/>
    </source>
</evidence>
<comment type="caution">
    <text evidence="3">The sequence shown here is derived from an EMBL/GenBank/DDBJ whole genome shotgun (WGS) entry which is preliminary data.</text>
</comment>
<dbReference type="PANTHER" id="PTHR43418:SF4">
    <property type="entry name" value="MULTIFUNCTIONAL TRYPTOPHAN BIOSYNTHESIS PROTEIN"/>
    <property type="match status" value="1"/>
</dbReference>
<reference evidence="3 4" key="1">
    <citation type="submission" date="2018-06" db="EMBL/GenBank/DDBJ databases">
        <title>Genomic Encyclopedia of Type Strains, Phase IV (KMG-IV): sequencing the most valuable type-strain genomes for metagenomic binning, comparative biology and taxonomic classification.</title>
        <authorList>
            <person name="Goeker M."/>
        </authorList>
    </citation>
    <scope>NUCLEOTIDE SEQUENCE [LARGE SCALE GENOMIC DNA]</scope>
    <source>
        <strain evidence="3 4">DSM 22112</strain>
    </source>
</reference>
<dbReference type="GO" id="GO:0004049">
    <property type="term" value="F:anthranilate synthase activity"/>
    <property type="evidence" value="ECO:0007669"/>
    <property type="project" value="TreeGrafter"/>
</dbReference>
<evidence type="ECO:0000313" key="3">
    <source>
        <dbReference type="EMBL" id="RBP66689.1"/>
    </source>
</evidence>
<dbReference type="CDD" id="cd01743">
    <property type="entry name" value="GATase1_Anthranilate_Synthase"/>
    <property type="match status" value="1"/>
</dbReference>
<dbReference type="PRINTS" id="PR00097">
    <property type="entry name" value="ANTSNTHASEII"/>
</dbReference>
<dbReference type="NCBIfam" id="TIGR00566">
    <property type="entry name" value="trpG_papA"/>
    <property type="match status" value="1"/>
</dbReference>
<accession>A0A366IBP4</accession>
<dbReference type="SUPFAM" id="SSF52317">
    <property type="entry name" value="Class I glutamine amidotransferase-like"/>
    <property type="match status" value="1"/>
</dbReference>
<dbReference type="InterPro" id="IPR029062">
    <property type="entry name" value="Class_I_gatase-like"/>
</dbReference>
<feature type="domain" description="Glutamine amidotransferase" evidence="2">
    <location>
        <begin position="3"/>
        <end position="186"/>
    </location>
</feature>
<dbReference type="GO" id="GO:0005829">
    <property type="term" value="C:cytosol"/>
    <property type="evidence" value="ECO:0007669"/>
    <property type="project" value="TreeGrafter"/>
</dbReference>
<dbReference type="OrthoDB" id="9804328at2"/>
<proteinExistence type="predicted"/>
<name>A0A366IBP4_9FIRM</name>
<dbReference type="Gene3D" id="3.40.50.880">
    <property type="match status" value="1"/>
</dbReference>
<protein>
    <submittedName>
        <fullName evidence="3">Anthranilate synthase component 2</fullName>
    </submittedName>
</protein>
<dbReference type="Pfam" id="PF00117">
    <property type="entry name" value="GATase"/>
    <property type="match status" value="1"/>
</dbReference>